<dbReference type="InterPro" id="IPR012854">
    <property type="entry name" value="Cu_amine_oxidase-like_N"/>
</dbReference>
<accession>A0A1M6VZ32</accession>
<feature type="chain" id="PRO_5012252111" evidence="2">
    <location>
        <begin position="24"/>
        <end position="321"/>
    </location>
</feature>
<keyword evidence="2" id="KW-0732">Signal</keyword>
<dbReference type="AlphaFoldDB" id="A0A1M6VZ32"/>
<dbReference type="RefSeq" id="WP_072916754.1">
    <property type="nucleotide sequence ID" value="NZ_FRAR01000027.1"/>
</dbReference>
<evidence type="ECO:0000259" key="3">
    <source>
        <dbReference type="Pfam" id="PF07833"/>
    </source>
</evidence>
<dbReference type="EMBL" id="FRAR01000027">
    <property type="protein sequence ID" value="SHK86596.1"/>
    <property type="molecule type" value="Genomic_DNA"/>
</dbReference>
<gene>
    <name evidence="4" type="ORF">SAMN02745123_03399</name>
</gene>
<organism evidence="4 5">
    <name type="scientific">Desulforamulus aeronauticus DSM 10349</name>
    <dbReference type="NCBI Taxonomy" id="1121421"/>
    <lineage>
        <taxon>Bacteria</taxon>
        <taxon>Bacillati</taxon>
        <taxon>Bacillota</taxon>
        <taxon>Clostridia</taxon>
        <taxon>Eubacteriales</taxon>
        <taxon>Peptococcaceae</taxon>
        <taxon>Desulforamulus</taxon>
    </lineage>
</organism>
<evidence type="ECO:0000313" key="4">
    <source>
        <dbReference type="EMBL" id="SHK86596.1"/>
    </source>
</evidence>
<sequence length="321" mass="36137">MVRKSLVFIFAVILIGLIPAVSAAEVQDKIQVSINGENVDFSEITGYPFLDENNCIQVPFKATLEKFGAKVDWLNQIEVAIAEKNGIYIEIPNGKSYILKNGMKIDNESISQSKNGRLYLPIRIVMEQFGCDVKWDSLSQTVLITYIPVKEKDDAADVKQETTKDKQNAVDVKEEDIRDKKDTTKKDKPQTKDSQGGAGYYSIEERESEDYWEAYGTNTKEETEYKKPVITLDQDIPNVTDQASFVVSGTCENTEYISVQSPLNNMRPIKPENNRFSITVKLVTDTDVEAAQKEKGIGNGVTIIARNGDKVLIKDYIVYYN</sequence>
<protein>
    <submittedName>
        <fullName evidence="4">Copper amine oxidase N-terminal domain-containing protein</fullName>
    </submittedName>
</protein>
<dbReference type="Gene3D" id="3.30.457.10">
    <property type="entry name" value="Copper amine oxidase-like, N-terminal domain"/>
    <property type="match status" value="1"/>
</dbReference>
<name>A0A1M6VZ32_9FIRM</name>
<evidence type="ECO:0000256" key="1">
    <source>
        <dbReference type="SAM" id="MobiDB-lite"/>
    </source>
</evidence>
<evidence type="ECO:0000313" key="5">
    <source>
        <dbReference type="Proteomes" id="UP000183997"/>
    </source>
</evidence>
<feature type="signal peptide" evidence="2">
    <location>
        <begin position="1"/>
        <end position="23"/>
    </location>
</feature>
<feature type="domain" description="Copper amine oxidase-like N-terminal" evidence="3">
    <location>
        <begin position="34"/>
        <end position="144"/>
    </location>
</feature>
<evidence type="ECO:0000256" key="2">
    <source>
        <dbReference type="SAM" id="SignalP"/>
    </source>
</evidence>
<proteinExistence type="predicted"/>
<dbReference type="Proteomes" id="UP000183997">
    <property type="component" value="Unassembled WGS sequence"/>
</dbReference>
<reference evidence="5" key="1">
    <citation type="submission" date="2016-11" db="EMBL/GenBank/DDBJ databases">
        <authorList>
            <person name="Varghese N."/>
            <person name="Submissions S."/>
        </authorList>
    </citation>
    <scope>NUCLEOTIDE SEQUENCE [LARGE SCALE GENOMIC DNA]</scope>
    <source>
        <strain evidence="5">DSM 10349</strain>
    </source>
</reference>
<dbReference type="STRING" id="1121421.SAMN02745123_03399"/>
<feature type="compositionally biased region" description="Basic and acidic residues" evidence="1">
    <location>
        <begin position="155"/>
        <end position="191"/>
    </location>
</feature>
<dbReference type="Pfam" id="PF07833">
    <property type="entry name" value="Cu_amine_oxidN1"/>
    <property type="match status" value="1"/>
</dbReference>
<dbReference type="InterPro" id="IPR036582">
    <property type="entry name" value="Mao_N_sf"/>
</dbReference>
<keyword evidence="5" id="KW-1185">Reference proteome</keyword>
<feature type="region of interest" description="Disordered" evidence="1">
    <location>
        <begin position="155"/>
        <end position="203"/>
    </location>
</feature>
<dbReference type="SUPFAM" id="SSF55383">
    <property type="entry name" value="Copper amine oxidase, domain N"/>
    <property type="match status" value="1"/>
</dbReference>